<gene>
    <name evidence="1" type="ORF">RMONA_07795</name>
</gene>
<organism evidence="1 2">
    <name type="scientific">Rickettsia monacensis</name>
    <dbReference type="NCBI Taxonomy" id="109232"/>
    <lineage>
        <taxon>Bacteria</taxon>
        <taxon>Pseudomonadati</taxon>
        <taxon>Pseudomonadota</taxon>
        <taxon>Alphaproteobacteria</taxon>
        <taxon>Rickettsiales</taxon>
        <taxon>Rickettsiaceae</taxon>
        <taxon>Rickettsieae</taxon>
        <taxon>Rickettsia</taxon>
        <taxon>spotted fever group</taxon>
    </lineage>
</organism>
<accession>A0A0B7J4H1</accession>
<dbReference type="EMBL" id="LN794217">
    <property type="protein sequence ID" value="CEO17910.1"/>
    <property type="molecule type" value="Genomic_DNA"/>
</dbReference>
<dbReference type="STRING" id="109232.RMONA_07795"/>
<dbReference type="HOGENOM" id="CLU_3238931_0_0_5"/>
<proteinExistence type="predicted"/>
<protein>
    <submittedName>
        <fullName evidence="1">Uncharacterized protein</fullName>
    </submittedName>
</protein>
<dbReference type="AlphaFoldDB" id="A0A0B7J4H1"/>
<reference evidence="2" key="2">
    <citation type="submission" date="2015-01" db="EMBL/GenBank/DDBJ databases">
        <authorList>
            <person name="Felsheim R."/>
        </authorList>
    </citation>
    <scope>NUCLEOTIDE SEQUENCE [LARGE SCALE GENOMIC DNA]</scope>
    <source>
        <strain evidence="2">IrR/Munich</strain>
    </source>
</reference>
<reference evidence="1 2" key="1">
    <citation type="submission" date="2015-01" db="EMBL/GenBank/DDBJ databases">
        <title>Draft genome sequence of Rickettsia monacensis strain IrR/Munich.</title>
        <authorList>
            <person name="Felsheim R.F."/>
            <person name="Johnson S.L."/>
            <person name="Kurtti T.J."/>
            <person name="Munderloh U.G."/>
        </authorList>
    </citation>
    <scope>NUCLEOTIDE SEQUENCE [LARGE SCALE GENOMIC DNA]</scope>
    <source>
        <strain evidence="1 2">IrR/Munich</strain>
    </source>
</reference>
<dbReference type="KEGG" id="rmc:RMONA_07795"/>
<name>A0A0B7J4H1_9RICK</name>
<evidence type="ECO:0000313" key="1">
    <source>
        <dbReference type="EMBL" id="CEO17910.1"/>
    </source>
</evidence>
<sequence length="43" mass="4899">MFTKFSLVLVILFLGIVSYANPKPIGLELNKATLEEVKEKYKI</sequence>
<evidence type="ECO:0000313" key="2">
    <source>
        <dbReference type="Proteomes" id="UP000018149"/>
    </source>
</evidence>
<dbReference type="RefSeq" id="WP_023508029.1">
    <property type="nucleotide sequence ID" value="NZ_LN794217.1"/>
</dbReference>
<keyword evidence="2" id="KW-1185">Reference proteome</keyword>
<dbReference type="Proteomes" id="UP000018149">
    <property type="component" value="Chromosome I"/>
</dbReference>